<feature type="domain" description="Phospholipase/carboxylesterase/thioesterase" evidence="3">
    <location>
        <begin position="18"/>
        <end position="221"/>
    </location>
</feature>
<gene>
    <name evidence="4" type="ORF">BN112_4061</name>
</gene>
<dbReference type="KEGG" id="bbh:BN112_4061"/>
<dbReference type="AlphaFoldDB" id="A0A0C6PCT7"/>
<evidence type="ECO:0000256" key="2">
    <source>
        <dbReference type="ARBA" id="ARBA00022801"/>
    </source>
</evidence>
<keyword evidence="2" id="KW-0378">Hydrolase</keyword>
<dbReference type="Gene3D" id="3.40.50.1820">
    <property type="entry name" value="alpha/beta hydrolase"/>
    <property type="match status" value="1"/>
</dbReference>
<dbReference type="HOGENOM" id="CLU_049413_3_2_4"/>
<reference evidence="4 5" key="1">
    <citation type="journal article" date="2012" name="BMC Genomics">
        <title>Comparative genomics of the classical Bordetella subspecies: the evolution and exchange of virulence-associated diversity amongst closely related pathogens.</title>
        <authorList>
            <person name="Park J."/>
            <person name="Zhang Y."/>
            <person name="Buboltz A.M."/>
            <person name="Zhang X."/>
            <person name="Schuster S.C."/>
            <person name="Ahuja U."/>
            <person name="Liu M."/>
            <person name="Miller J.F."/>
            <person name="Sebaihia M."/>
            <person name="Bentley S.D."/>
            <person name="Parkhill J."/>
            <person name="Harvill E.T."/>
        </authorList>
    </citation>
    <scope>NUCLEOTIDE SEQUENCE [LARGE SCALE GENOMIC DNA]</scope>
    <source>
        <strain evidence="4 5">253</strain>
    </source>
</reference>
<dbReference type="Pfam" id="PF02230">
    <property type="entry name" value="Abhydrolase_2"/>
    <property type="match status" value="1"/>
</dbReference>
<dbReference type="EMBL" id="HE965806">
    <property type="protein sequence ID" value="CCJ55975.1"/>
    <property type="molecule type" value="Genomic_DNA"/>
</dbReference>
<evidence type="ECO:0000313" key="4">
    <source>
        <dbReference type="EMBL" id="CCJ55975.1"/>
    </source>
</evidence>
<dbReference type="PANTHER" id="PTHR10655">
    <property type="entry name" value="LYSOPHOSPHOLIPASE-RELATED"/>
    <property type="match status" value="1"/>
</dbReference>
<dbReference type="Proteomes" id="UP000007564">
    <property type="component" value="Chromosome"/>
</dbReference>
<dbReference type="GO" id="GO:0016787">
    <property type="term" value="F:hydrolase activity"/>
    <property type="evidence" value="ECO:0007669"/>
    <property type="project" value="UniProtKB-KW"/>
</dbReference>
<evidence type="ECO:0000256" key="1">
    <source>
        <dbReference type="ARBA" id="ARBA00006499"/>
    </source>
</evidence>
<dbReference type="OrthoDB" id="9801763at2"/>
<organism evidence="4 5">
    <name type="scientific">Bordetella bronchiseptica 253</name>
    <dbReference type="NCBI Taxonomy" id="568707"/>
    <lineage>
        <taxon>Bacteria</taxon>
        <taxon>Pseudomonadati</taxon>
        <taxon>Pseudomonadota</taxon>
        <taxon>Betaproteobacteria</taxon>
        <taxon>Burkholderiales</taxon>
        <taxon>Alcaligenaceae</taxon>
        <taxon>Bordetella</taxon>
    </lineage>
</organism>
<dbReference type="PANTHER" id="PTHR10655:SF17">
    <property type="entry name" value="LYSOPHOSPHOLIPASE-LIKE PROTEIN 1"/>
    <property type="match status" value="1"/>
</dbReference>
<dbReference type="InterPro" id="IPR029058">
    <property type="entry name" value="AB_hydrolase_fold"/>
</dbReference>
<proteinExistence type="inferred from homology"/>
<accession>A0A0C6PCT7</accession>
<dbReference type="GeneID" id="56477139"/>
<name>A0A0C6PCT7_BORBO</name>
<dbReference type="InterPro" id="IPR003140">
    <property type="entry name" value="PLipase/COase/thioEstase"/>
</dbReference>
<dbReference type="RefSeq" id="WP_003814899.1">
    <property type="nucleotide sequence ID" value="NC_019382.1"/>
</dbReference>
<dbReference type="SUPFAM" id="SSF53474">
    <property type="entry name" value="alpha/beta-Hydrolases"/>
    <property type="match status" value="1"/>
</dbReference>
<protein>
    <submittedName>
        <fullName evidence="4">Probable carboxylesterase</fullName>
    </submittedName>
</protein>
<comment type="similarity">
    <text evidence="1">Belongs to the AB hydrolase superfamily. AB hydrolase 2 family.</text>
</comment>
<evidence type="ECO:0000313" key="5">
    <source>
        <dbReference type="Proteomes" id="UP000007564"/>
    </source>
</evidence>
<sequence>MTAQTDLLDCIELETAPNPTHAVIWLHGLGADGNDFVPIVPELRLDGLAVRFVFPNAPVQPVTINGGMAMRSWYDILVTDLVRREDAAGIRASEAAVRALIARENERGIPASKIVLAGFSQGCAMTLHTGLRLDQQLAGMMGLSGYLPLLDSAAAERHPANAATPIFLAHGLYDPVVAPERADASRAHLQALGYDVRWHTYPMPHSVCLEEVADIGAFLREVLR</sequence>
<dbReference type="InterPro" id="IPR050565">
    <property type="entry name" value="LYPA1-2/EST-like"/>
</dbReference>
<evidence type="ECO:0000259" key="3">
    <source>
        <dbReference type="Pfam" id="PF02230"/>
    </source>
</evidence>